<gene>
    <name evidence="1" type="ORF">CFBP6411_05702</name>
</gene>
<sequence length="704" mass="78151">MNSHRQLFSSLLGAETGEQARLMFSPYRLRTCLDTVPAAQQIAEVDFASPLALARLAKIASQRLQAITGGWHRLRKRVTDGEGGGNVLRAKALREATPLLVGSQHLIHSVCASWNNEAPYAMNILRIHAADIGSGAAGASRIHRYRELLREFSPSDAGEDPQRIGDDSSVCEGAFNFASMLVVLGHFPESFLPQILGINLYLRHCGLIPMFAIIVDEQPSLARFLDLRSNPADSTQDLATLAETAVCEYLAQADPSAMEGMRHGYQWARWQTETASTALLAVLERWLDPREAARDLITRRRPDACQYHEKTQLNKVPMRPLLEADDSLVFLDHLADSAYVRAGSPERSPLLTTLVSPRGKMFRIFSRDDIAVLERWIAGLPYSDQPHPYPARTLWKDDGLLSGAASEAMAAPTLATSLTPRQAYPRLLHVELTSADENHARQYVKRWLGKAARGIANGRCTLPEQWAPGILRTWLQRQHVLSNRALEQDEELPSREEVTADIISLAPLTMIDGAWLAGFSHPSLASSSFGSRLFETLYDELGNGVEAQNHPVIYRQLLRAVHGEMPTTAAPGYAAAECFSEENFHLPVFWLSIGRYPQTYCPEILGLNLAMELSGVGGGYRRTHKALVAYGYPTLFVDLHNAIDNISTGHTAWAAASIDAYLSAFCTKDRDELWARIRTGFVALNPPREETILDKLKERMRSML</sequence>
<name>A0A2K4WMC2_9PSED</name>
<dbReference type="Proteomes" id="UP000238093">
    <property type="component" value="Chromosome I"/>
</dbReference>
<proteinExistence type="predicted"/>
<reference evidence="1 2" key="1">
    <citation type="submission" date="2017-11" db="EMBL/GenBank/DDBJ databases">
        <authorList>
            <person name="Han C.G."/>
        </authorList>
    </citation>
    <scope>NUCLEOTIDE SEQUENCE [LARGE SCALE GENOMIC DNA]</scope>
    <source>
        <strain evidence="1">CFBP6411</strain>
    </source>
</reference>
<dbReference type="Gene3D" id="1.20.910.10">
    <property type="entry name" value="Heme oxygenase-like"/>
    <property type="match status" value="1"/>
</dbReference>
<dbReference type="InterPro" id="IPR016084">
    <property type="entry name" value="Haem_Oase-like_multi-hlx"/>
</dbReference>
<protein>
    <submittedName>
        <fullName evidence="1">Uncharacterized protein</fullName>
    </submittedName>
</protein>
<dbReference type="Pfam" id="PF14518">
    <property type="entry name" value="Haem_oxygenas_2"/>
    <property type="match status" value="1"/>
</dbReference>
<accession>A0A2K4WMC2</accession>
<evidence type="ECO:0000313" key="2">
    <source>
        <dbReference type="Proteomes" id="UP000238093"/>
    </source>
</evidence>
<dbReference type="EMBL" id="LT963408">
    <property type="protein sequence ID" value="SOS37055.1"/>
    <property type="molecule type" value="Genomic_DNA"/>
</dbReference>
<organism evidence="1 2">
    <name type="scientific">Pseudomonas syringae group genomosp. 3</name>
    <dbReference type="NCBI Taxonomy" id="251701"/>
    <lineage>
        <taxon>Bacteria</taxon>
        <taxon>Pseudomonadati</taxon>
        <taxon>Pseudomonadota</taxon>
        <taxon>Gammaproteobacteria</taxon>
        <taxon>Pseudomonadales</taxon>
        <taxon>Pseudomonadaceae</taxon>
        <taxon>Pseudomonas</taxon>
    </lineage>
</organism>
<dbReference type="RefSeq" id="WP_231994352.1">
    <property type="nucleotide sequence ID" value="NZ_LT963408.1"/>
</dbReference>
<evidence type="ECO:0000313" key="1">
    <source>
        <dbReference type="EMBL" id="SOS37055.1"/>
    </source>
</evidence>
<dbReference type="SMART" id="SM01236">
    <property type="entry name" value="Haem_oxygenase_2"/>
    <property type="match status" value="1"/>
</dbReference>
<dbReference type="AlphaFoldDB" id="A0A2K4WMC2"/>